<protein>
    <submittedName>
        <fullName evidence="1">Uncharacterized protein</fullName>
    </submittedName>
</protein>
<keyword evidence="2" id="KW-1185">Reference proteome</keyword>
<dbReference type="EMBL" id="AMBO01000138">
    <property type="protein sequence ID" value="EKD05303.1"/>
    <property type="molecule type" value="Genomic_DNA"/>
</dbReference>
<comment type="caution">
    <text evidence="1">The sequence shown here is derived from an EMBL/GenBank/DDBJ whole genome shotgun (WGS) entry which is preliminary data.</text>
</comment>
<dbReference type="InParanoid" id="K1W8Z8"/>
<evidence type="ECO:0000313" key="1">
    <source>
        <dbReference type="EMBL" id="EKD05303.1"/>
    </source>
</evidence>
<dbReference type="AlphaFoldDB" id="K1W8Z8"/>
<organism evidence="1 2">
    <name type="scientific">Trichosporon asahii var. asahii (strain CBS 8904)</name>
    <name type="common">Yeast</name>
    <dbReference type="NCBI Taxonomy" id="1220162"/>
    <lineage>
        <taxon>Eukaryota</taxon>
        <taxon>Fungi</taxon>
        <taxon>Dikarya</taxon>
        <taxon>Basidiomycota</taxon>
        <taxon>Agaricomycotina</taxon>
        <taxon>Tremellomycetes</taxon>
        <taxon>Trichosporonales</taxon>
        <taxon>Trichosporonaceae</taxon>
        <taxon>Trichosporon</taxon>
    </lineage>
</organism>
<accession>K1W8Z8</accession>
<proteinExistence type="predicted"/>
<gene>
    <name evidence="1" type="ORF">A1Q2_00366</name>
</gene>
<name>K1W8Z8_TRIAC</name>
<sequence>MRLHLSGEAEAVAQLCHVVKDWSCMTREAPRHRSGERTPAQSALERQLDRVDTHLLRKALRVKMIQLEVVRPGILTPRLNKDPVYCVQSESVAELEPDRPLPAAYRLSVRHNPLQFRNDSRVAEREYEYADVDCEAESDGEVAAAEPRIAQCRFCHLLDEFETNQGACLVALEQVPFVFEGAAHEVEDLDRVVRGTALAIFSLPLDAMLFVMKDANAFKVGAGWG</sequence>
<reference evidence="1 2" key="1">
    <citation type="journal article" date="2012" name="Eukaryot. Cell">
        <title>Genome sequence of the Trichosporon asahii environmental strain CBS 8904.</title>
        <authorList>
            <person name="Yang R.Y."/>
            <person name="Li H.T."/>
            <person name="Zhu H."/>
            <person name="Zhou G.P."/>
            <person name="Wang M."/>
            <person name="Wang L."/>
        </authorList>
    </citation>
    <scope>NUCLEOTIDE SEQUENCE [LARGE SCALE GENOMIC DNA]</scope>
    <source>
        <strain evidence="1 2">CBS 8904</strain>
    </source>
</reference>
<evidence type="ECO:0000313" key="2">
    <source>
        <dbReference type="Proteomes" id="UP000006757"/>
    </source>
</evidence>
<dbReference type="Proteomes" id="UP000006757">
    <property type="component" value="Unassembled WGS sequence"/>
</dbReference>
<dbReference type="HOGENOM" id="CLU_107275_0_0_1"/>